<accession>A0ABR1WA69</accession>
<evidence type="ECO:0000313" key="3">
    <source>
        <dbReference type="Proteomes" id="UP001433268"/>
    </source>
</evidence>
<feature type="region of interest" description="Disordered" evidence="1">
    <location>
        <begin position="122"/>
        <end position="165"/>
    </location>
</feature>
<proteinExistence type="predicted"/>
<evidence type="ECO:0000256" key="1">
    <source>
        <dbReference type="SAM" id="MobiDB-lite"/>
    </source>
</evidence>
<evidence type="ECO:0000313" key="2">
    <source>
        <dbReference type="EMBL" id="KAK8080386.1"/>
    </source>
</evidence>
<reference evidence="2 3" key="1">
    <citation type="submission" date="2023-01" db="EMBL/GenBank/DDBJ databases">
        <title>Analysis of 21 Apiospora genomes using comparative genomics revels a genus with tremendous synthesis potential of carbohydrate active enzymes and secondary metabolites.</title>
        <authorList>
            <person name="Sorensen T."/>
        </authorList>
    </citation>
    <scope>NUCLEOTIDE SEQUENCE [LARGE SCALE GENOMIC DNA]</scope>
    <source>
        <strain evidence="2 3">CBS 114990</strain>
    </source>
</reference>
<feature type="compositionally biased region" description="Basic and acidic residues" evidence="1">
    <location>
        <begin position="122"/>
        <end position="132"/>
    </location>
</feature>
<evidence type="ECO:0008006" key="4">
    <source>
        <dbReference type="Google" id="ProtNLM"/>
    </source>
</evidence>
<gene>
    <name evidence="2" type="ORF">PG997_008204</name>
</gene>
<comment type="caution">
    <text evidence="2">The sequence shown here is derived from an EMBL/GenBank/DDBJ whole genome shotgun (WGS) entry which is preliminary data.</text>
</comment>
<feature type="compositionally biased region" description="Low complexity" evidence="1">
    <location>
        <begin position="137"/>
        <end position="157"/>
    </location>
</feature>
<dbReference type="RefSeq" id="XP_066667861.1">
    <property type="nucleotide sequence ID" value="XM_066812519.1"/>
</dbReference>
<organism evidence="2 3">
    <name type="scientific">Apiospora hydei</name>
    <dbReference type="NCBI Taxonomy" id="1337664"/>
    <lineage>
        <taxon>Eukaryota</taxon>
        <taxon>Fungi</taxon>
        <taxon>Dikarya</taxon>
        <taxon>Ascomycota</taxon>
        <taxon>Pezizomycotina</taxon>
        <taxon>Sordariomycetes</taxon>
        <taxon>Xylariomycetidae</taxon>
        <taxon>Amphisphaeriales</taxon>
        <taxon>Apiosporaceae</taxon>
        <taxon>Apiospora</taxon>
    </lineage>
</organism>
<dbReference type="EMBL" id="JAQQWN010000006">
    <property type="protein sequence ID" value="KAK8080386.1"/>
    <property type="molecule type" value="Genomic_DNA"/>
</dbReference>
<dbReference type="GeneID" id="92045579"/>
<protein>
    <recommendedName>
        <fullName evidence="4">Chromo domain-containing protein</fullName>
    </recommendedName>
</protein>
<sequence length="241" mass="27010">MAPRILQLTSNGDFSNSETAGGSRFKHNRHVNRILAELRTIFPKNNELTISTVQYSPNKKDIGDTMFNSHRGKLLVQYQPAPKKCDDNANIDEAEQSKAMWRVWFEGHDIGDRHAEWVPADHQHLKRDERSCPIKAPTGTATPTTQGPAPTPTETQTDLPPPRRPRLLQRHATCIFTSTLRDPKLYLLRWTTTFTTGATSRNTQATLPEAGTKSTFADGRDGTRTPDFRDCDQPAAARCMG</sequence>
<keyword evidence="3" id="KW-1185">Reference proteome</keyword>
<dbReference type="Proteomes" id="UP001433268">
    <property type="component" value="Unassembled WGS sequence"/>
</dbReference>
<name>A0ABR1WA69_9PEZI</name>